<evidence type="ECO:0000256" key="1">
    <source>
        <dbReference type="ARBA" id="ARBA00004496"/>
    </source>
</evidence>
<evidence type="ECO:0000256" key="4">
    <source>
        <dbReference type="ARBA" id="ARBA00022695"/>
    </source>
</evidence>
<keyword evidence="4 7" id="KW-0548">Nucleotidyltransferase</keyword>
<dbReference type="GO" id="GO:0005737">
    <property type="term" value="C:cytoplasm"/>
    <property type="evidence" value="ECO:0007669"/>
    <property type="project" value="UniProtKB-SubCell"/>
</dbReference>
<dbReference type="PANTHER" id="PTHR43584:SF3">
    <property type="entry name" value="BIFUNCTIONAL PROTEIN GLMU"/>
    <property type="match status" value="1"/>
</dbReference>
<dbReference type="Gene3D" id="2.160.10.10">
    <property type="entry name" value="Hexapeptide repeat proteins"/>
    <property type="match status" value="1"/>
</dbReference>
<dbReference type="InterPro" id="IPR001451">
    <property type="entry name" value="Hexapep"/>
</dbReference>
<dbReference type="EMBL" id="UOEU01000893">
    <property type="protein sequence ID" value="VAW42144.1"/>
    <property type="molecule type" value="Genomic_DNA"/>
</dbReference>
<evidence type="ECO:0000313" key="7">
    <source>
        <dbReference type="EMBL" id="VAW42144.1"/>
    </source>
</evidence>
<dbReference type="InterPro" id="IPR025877">
    <property type="entry name" value="MobA-like_NTP_Trfase"/>
</dbReference>
<dbReference type="Pfam" id="PF12804">
    <property type="entry name" value="NTP_transf_3"/>
    <property type="match status" value="1"/>
</dbReference>
<organism evidence="7">
    <name type="scientific">hydrothermal vent metagenome</name>
    <dbReference type="NCBI Taxonomy" id="652676"/>
    <lineage>
        <taxon>unclassified sequences</taxon>
        <taxon>metagenomes</taxon>
        <taxon>ecological metagenomes</taxon>
    </lineage>
</organism>
<feature type="domain" description="MobA-like NTP transferase" evidence="6">
    <location>
        <begin position="6"/>
        <end position="141"/>
    </location>
</feature>
<evidence type="ECO:0000259" key="6">
    <source>
        <dbReference type="Pfam" id="PF12804"/>
    </source>
</evidence>
<dbReference type="AlphaFoldDB" id="A0A3B0WEU1"/>
<name>A0A3B0WEU1_9ZZZZ</name>
<comment type="catalytic activity">
    <reaction evidence="5">
        <text>N-acetyl-alpha-D-glucosamine 1-phosphate + UTP + H(+) = UDP-N-acetyl-alpha-D-glucosamine + diphosphate</text>
        <dbReference type="Rhea" id="RHEA:13509"/>
        <dbReference type="ChEBI" id="CHEBI:15378"/>
        <dbReference type="ChEBI" id="CHEBI:33019"/>
        <dbReference type="ChEBI" id="CHEBI:46398"/>
        <dbReference type="ChEBI" id="CHEBI:57705"/>
        <dbReference type="ChEBI" id="CHEBI:57776"/>
        <dbReference type="EC" id="2.7.7.23"/>
    </reaction>
</comment>
<sequence length="350" mass="37832">MSLAIIILAAGHGSRMQSKKQKILHDVGGKPMVQHLFDTAVSLTSIPPVLIIGKGGDGVRQLFGDRATYAVQSEQLGTGHATQMAQPLLQNRADQVIVTYADMPLLQAKTLQKLATLQAETETAVTMLTVMGSPNSPFGRVVRDENGRVAEILEVTQAKKRPNSAELLAILEQNAGVYCFAANWLWENIDKLPLRQARSGSEYYLTDMIELAVQQDRGVTAVVTNDPNECLGAGTRAEMVAVEKAFRRRANSRWLAQGVTIIDPDSTYIDPDVTIGQDTIIWPNSYLQGKTAVGEDCIIGPNTILRNTAVGNGCHIEQAVVKGATLPAGTIVEPFTVLKGARSKSTQNDE</sequence>
<dbReference type="InterPro" id="IPR029044">
    <property type="entry name" value="Nucleotide-diphossugar_trans"/>
</dbReference>
<evidence type="ECO:0000256" key="2">
    <source>
        <dbReference type="ARBA" id="ARBA00012457"/>
    </source>
</evidence>
<evidence type="ECO:0000256" key="5">
    <source>
        <dbReference type="ARBA" id="ARBA00048493"/>
    </source>
</evidence>
<dbReference type="EC" id="2.7.7.23" evidence="2"/>
<dbReference type="Gene3D" id="3.90.550.10">
    <property type="entry name" value="Spore Coat Polysaccharide Biosynthesis Protein SpsA, Chain A"/>
    <property type="match status" value="1"/>
</dbReference>
<keyword evidence="7" id="KW-0012">Acyltransferase</keyword>
<evidence type="ECO:0000256" key="3">
    <source>
        <dbReference type="ARBA" id="ARBA00022679"/>
    </source>
</evidence>
<dbReference type="InterPro" id="IPR050065">
    <property type="entry name" value="GlmU-like"/>
</dbReference>
<reference evidence="7" key="1">
    <citation type="submission" date="2018-06" db="EMBL/GenBank/DDBJ databases">
        <authorList>
            <person name="Zhirakovskaya E."/>
        </authorList>
    </citation>
    <scope>NUCLEOTIDE SEQUENCE</scope>
</reference>
<dbReference type="PANTHER" id="PTHR43584">
    <property type="entry name" value="NUCLEOTIDYL TRANSFERASE"/>
    <property type="match status" value="1"/>
</dbReference>
<keyword evidence="3 7" id="KW-0808">Transferase</keyword>
<protein>
    <recommendedName>
        <fullName evidence="2">UDP-N-acetylglucosamine diphosphorylase</fullName>
        <ecNumber evidence="2">2.7.7.23</ecNumber>
    </recommendedName>
</protein>
<dbReference type="SUPFAM" id="SSF53448">
    <property type="entry name" value="Nucleotide-diphospho-sugar transferases"/>
    <property type="match status" value="1"/>
</dbReference>
<proteinExistence type="predicted"/>
<dbReference type="GO" id="GO:0016746">
    <property type="term" value="F:acyltransferase activity"/>
    <property type="evidence" value="ECO:0007669"/>
    <property type="project" value="UniProtKB-KW"/>
</dbReference>
<comment type="subcellular location">
    <subcellularLocation>
        <location evidence="1">Cytoplasm</location>
    </subcellularLocation>
</comment>
<gene>
    <name evidence="7" type="ORF">MNBD_CHLOROFLEXI01-759</name>
</gene>
<dbReference type="GO" id="GO:0003977">
    <property type="term" value="F:UDP-N-acetylglucosamine diphosphorylase activity"/>
    <property type="evidence" value="ECO:0007669"/>
    <property type="project" value="UniProtKB-EC"/>
</dbReference>
<dbReference type="Pfam" id="PF00132">
    <property type="entry name" value="Hexapep"/>
    <property type="match status" value="1"/>
</dbReference>
<accession>A0A3B0WEU1</accession>